<keyword evidence="3" id="KW-1185">Reference proteome</keyword>
<gene>
    <name evidence="2" type="ORF">I41_20760</name>
</gene>
<dbReference type="PROSITE" id="PS51257">
    <property type="entry name" value="PROKAR_LIPOPROTEIN"/>
    <property type="match status" value="1"/>
</dbReference>
<feature type="region of interest" description="Disordered" evidence="1">
    <location>
        <begin position="69"/>
        <end position="88"/>
    </location>
</feature>
<sequence length="88" mass="9182">MRTCLAFAAVCGVSFGCSDPLPLTVSSIRPPTPAPSPPARPQRPATVSTTRVLDVTQAASEPLDVNTINPVKMRTDAGSRSGFNPFAN</sequence>
<dbReference type="KEGG" id="llh:I41_20760"/>
<name>A0A517TWZ1_9BACT</name>
<evidence type="ECO:0000256" key="1">
    <source>
        <dbReference type="SAM" id="MobiDB-lite"/>
    </source>
</evidence>
<evidence type="ECO:0000313" key="3">
    <source>
        <dbReference type="Proteomes" id="UP000317909"/>
    </source>
</evidence>
<reference evidence="2 3" key="1">
    <citation type="submission" date="2019-02" db="EMBL/GenBank/DDBJ databases">
        <title>Deep-cultivation of Planctomycetes and their phenomic and genomic characterization uncovers novel biology.</title>
        <authorList>
            <person name="Wiegand S."/>
            <person name="Jogler M."/>
            <person name="Boedeker C."/>
            <person name="Pinto D."/>
            <person name="Vollmers J."/>
            <person name="Rivas-Marin E."/>
            <person name="Kohn T."/>
            <person name="Peeters S.H."/>
            <person name="Heuer A."/>
            <person name="Rast P."/>
            <person name="Oberbeckmann S."/>
            <person name="Bunk B."/>
            <person name="Jeske O."/>
            <person name="Meyerdierks A."/>
            <person name="Storesund J.E."/>
            <person name="Kallscheuer N."/>
            <person name="Luecker S."/>
            <person name="Lage O.M."/>
            <person name="Pohl T."/>
            <person name="Merkel B.J."/>
            <person name="Hornburger P."/>
            <person name="Mueller R.-W."/>
            <person name="Bruemmer F."/>
            <person name="Labrenz M."/>
            <person name="Spormann A.M."/>
            <person name="Op den Camp H."/>
            <person name="Overmann J."/>
            <person name="Amann R."/>
            <person name="Jetten M.S.M."/>
            <person name="Mascher T."/>
            <person name="Medema M.H."/>
            <person name="Devos D.P."/>
            <person name="Kaster A.-K."/>
            <person name="Ovreas L."/>
            <person name="Rohde M."/>
            <person name="Galperin M.Y."/>
            <person name="Jogler C."/>
        </authorList>
    </citation>
    <scope>NUCLEOTIDE SEQUENCE [LARGE SCALE GENOMIC DNA]</scope>
    <source>
        <strain evidence="2 3">I41</strain>
    </source>
</reference>
<feature type="compositionally biased region" description="Pro residues" evidence="1">
    <location>
        <begin position="30"/>
        <end position="41"/>
    </location>
</feature>
<proteinExistence type="predicted"/>
<organism evidence="2 3">
    <name type="scientific">Lacipirellula limnantheis</name>
    <dbReference type="NCBI Taxonomy" id="2528024"/>
    <lineage>
        <taxon>Bacteria</taxon>
        <taxon>Pseudomonadati</taxon>
        <taxon>Planctomycetota</taxon>
        <taxon>Planctomycetia</taxon>
        <taxon>Pirellulales</taxon>
        <taxon>Lacipirellulaceae</taxon>
        <taxon>Lacipirellula</taxon>
    </lineage>
</organism>
<protein>
    <submittedName>
        <fullName evidence="2">Uncharacterized protein</fullName>
    </submittedName>
</protein>
<dbReference type="Proteomes" id="UP000317909">
    <property type="component" value="Chromosome"/>
</dbReference>
<evidence type="ECO:0000313" key="2">
    <source>
        <dbReference type="EMBL" id="QDT72891.1"/>
    </source>
</evidence>
<accession>A0A517TWZ1</accession>
<dbReference type="EMBL" id="CP036339">
    <property type="protein sequence ID" value="QDT72891.1"/>
    <property type="molecule type" value="Genomic_DNA"/>
</dbReference>
<dbReference type="AlphaFoldDB" id="A0A517TWZ1"/>
<feature type="region of interest" description="Disordered" evidence="1">
    <location>
        <begin position="28"/>
        <end position="47"/>
    </location>
</feature>